<evidence type="ECO:0000259" key="3">
    <source>
        <dbReference type="Pfam" id="PF03061"/>
    </source>
</evidence>
<dbReference type="Gene3D" id="3.10.129.10">
    <property type="entry name" value="Hotdog Thioesterase"/>
    <property type="match status" value="1"/>
</dbReference>
<dbReference type="CDD" id="cd03443">
    <property type="entry name" value="PaaI_thioesterase"/>
    <property type="match status" value="1"/>
</dbReference>
<dbReference type="InterPro" id="IPR029069">
    <property type="entry name" value="HotDog_dom_sf"/>
</dbReference>
<accession>A0ABN7ZV96</accession>
<evidence type="ECO:0000313" key="4">
    <source>
        <dbReference type="EMBL" id="CAG9612597.1"/>
    </source>
</evidence>
<dbReference type="InterPro" id="IPR006683">
    <property type="entry name" value="Thioestr_dom"/>
</dbReference>
<feature type="domain" description="Thioesterase" evidence="3">
    <location>
        <begin position="63"/>
        <end position="140"/>
    </location>
</feature>
<dbReference type="PANTHER" id="PTHR43240">
    <property type="entry name" value="1,4-DIHYDROXY-2-NAPHTHOYL-COA THIOESTERASE 1"/>
    <property type="match status" value="1"/>
</dbReference>
<dbReference type="SUPFAM" id="SSF54637">
    <property type="entry name" value="Thioesterase/thiol ester dehydrase-isomerase"/>
    <property type="match status" value="1"/>
</dbReference>
<evidence type="ECO:0000256" key="1">
    <source>
        <dbReference type="ARBA" id="ARBA00008324"/>
    </source>
</evidence>
<organism evidence="4 5">
    <name type="scientific">Bacillus rhizoplanae</name>
    <dbReference type="NCBI Taxonomy" id="2880966"/>
    <lineage>
        <taxon>Bacteria</taxon>
        <taxon>Bacillati</taxon>
        <taxon>Bacillota</taxon>
        <taxon>Bacilli</taxon>
        <taxon>Bacillales</taxon>
        <taxon>Bacillaceae</taxon>
        <taxon>Bacillus</taxon>
    </lineage>
</organism>
<dbReference type="NCBIfam" id="TIGR00369">
    <property type="entry name" value="unchar_dom_1"/>
    <property type="match status" value="1"/>
</dbReference>
<dbReference type="Proteomes" id="UP000789423">
    <property type="component" value="Unassembled WGS sequence"/>
</dbReference>
<comment type="caution">
    <text evidence="4">The sequence shown here is derived from an EMBL/GenBank/DDBJ whole genome shotgun (WGS) entry which is preliminary data.</text>
</comment>
<dbReference type="InterPro" id="IPR003736">
    <property type="entry name" value="PAAI_dom"/>
</dbReference>
<evidence type="ECO:0000256" key="2">
    <source>
        <dbReference type="ARBA" id="ARBA00022801"/>
    </source>
</evidence>
<keyword evidence="5" id="KW-1185">Reference proteome</keyword>
<protein>
    <submittedName>
        <fullName evidence="4">1,4-dihydroxy-2-naphthoyl-CoA hydrolase</fullName>
        <ecNumber evidence="4">3.1.2.28</ecNumber>
    </submittedName>
</protein>
<dbReference type="EMBL" id="CAKJTI010000006">
    <property type="protein sequence ID" value="CAG9612597.1"/>
    <property type="molecule type" value="Genomic_DNA"/>
</dbReference>
<name>A0ABN7ZV96_9BACI</name>
<dbReference type="EC" id="3.1.2.28" evidence="4"/>
<comment type="similarity">
    <text evidence="1">Belongs to the thioesterase PaaI family.</text>
</comment>
<evidence type="ECO:0000313" key="5">
    <source>
        <dbReference type="Proteomes" id="UP000789423"/>
    </source>
</evidence>
<keyword evidence="2 4" id="KW-0378">Hydrolase</keyword>
<gene>
    <name evidence="4" type="primary">menI</name>
    <name evidence="4" type="ORF">BACCIP111899_01774</name>
</gene>
<dbReference type="GO" id="GO:0061522">
    <property type="term" value="F:1,4-dihydroxy-2-naphthoyl-CoA thioesterase activity"/>
    <property type="evidence" value="ECO:0007669"/>
    <property type="project" value="UniProtKB-EC"/>
</dbReference>
<dbReference type="Pfam" id="PF03061">
    <property type="entry name" value="4HBT"/>
    <property type="match status" value="1"/>
</dbReference>
<dbReference type="PANTHER" id="PTHR43240:SF5">
    <property type="entry name" value="1,4-DIHYDROXY-2-NAPHTHOYL-COA THIOESTERASE 1"/>
    <property type="match status" value="1"/>
</dbReference>
<proteinExistence type="inferred from homology"/>
<reference evidence="4 5" key="1">
    <citation type="submission" date="2021-10" db="EMBL/GenBank/DDBJ databases">
        <authorList>
            <person name="Criscuolo A."/>
        </authorList>
    </citation>
    <scope>NUCLEOTIDE SEQUENCE [LARGE SCALE GENOMIC DNA]</scope>
    <source>
        <strain evidence="5">CIP 111899</strain>
    </source>
</reference>
<sequence length="152" mass="17072">MYYRFTDSLKRNRYYYAFFGNSKGDNRMPKTLMEALGIELLEMTEEKVVATMPVHGSTHQPLGFLHGGASVALAETVASVGTYNLIDQDKYLCFGLEINANHLHSKREGIVTAIGTPLHKGKTTMVWDIRIIDEDNTLICISRCTVAVKEKK</sequence>